<comment type="caution">
    <text evidence="6">The sequence shown here is derived from an EMBL/GenBank/DDBJ whole genome shotgun (WGS) entry which is preliminary data.</text>
</comment>
<dbReference type="Proteomes" id="UP000517712">
    <property type="component" value="Unassembled WGS sequence"/>
</dbReference>
<dbReference type="SUPFAM" id="SSF52283">
    <property type="entry name" value="Formate/glycerate dehydrogenase catalytic domain-like"/>
    <property type="match status" value="1"/>
</dbReference>
<keyword evidence="2 3" id="KW-0560">Oxidoreductase</keyword>
<dbReference type="InterPro" id="IPR006140">
    <property type="entry name" value="D-isomer_DH_NAD-bd"/>
</dbReference>
<proteinExistence type="inferred from homology"/>
<dbReference type="GO" id="GO:0030267">
    <property type="term" value="F:glyoxylate reductase (NADPH) activity"/>
    <property type="evidence" value="ECO:0007669"/>
    <property type="project" value="TreeGrafter"/>
</dbReference>
<dbReference type="RefSeq" id="WP_184281536.1">
    <property type="nucleotide sequence ID" value="NZ_BAAAPG010000001.1"/>
</dbReference>
<name>A0A7W9CAT2_9MICO</name>
<organism evidence="6 7">
    <name type="scientific">Microbacterium ginsengiterrae</name>
    <dbReference type="NCBI Taxonomy" id="546115"/>
    <lineage>
        <taxon>Bacteria</taxon>
        <taxon>Bacillati</taxon>
        <taxon>Actinomycetota</taxon>
        <taxon>Actinomycetes</taxon>
        <taxon>Micrococcales</taxon>
        <taxon>Microbacteriaceae</taxon>
        <taxon>Microbacterium</taxon>
    </lineage>
</organism>
<evidence type="ECO:0000259" key="4">
    <source>
        <dbReference type="Pfam" id="PF00389"/>
    </source>
</evidence>
<reference evidence="6 7" key="1">
    <citation type="submission" date="2020-08" db="EMBL/GenBank/DDBJ databases">
        <title>Sequencing the genomes of 1000 actinobacteria strains.</title>
        <authorList>
            <person name="Klenk H.-P."/>
        </authorList>
    </citation>
    <scope>NUCLEOTIDE SEQUENCE [LARGE SCALE GENOMIC DNA]</scope>
    <source>
        <strain evidence="6 7">DSM 24823</strain>
    </source>
</reference>
<feature type="domain" description="D-isomer specific 2-hydroxyacid dehydrogenase catalytic" evidence="4">
    <location>
        <begin position="26"/>
        <end position="322"/>
    </location>
</feature>
<dbReference type="Pfam" id="PF00389">
    <property type="entry name" value="2-Hacid_dh"/>
    <property type="match status" value="1"/>
</dbReference>
<evidence type="ECO:0000259" key="5">
    <source>
        <dbReference type="Pfam" id="PF02826"/>
    </source>
</evidence>
<evidence type="ECO:0000256" key="3">
    <source>
        <dbReference type="RuleBase" id="RU003719"/>
    </source>
</evidence>
<dbReference type="Gene3D" id="3.40.50.720">
    <property type="entry name" value="NAD(P)-binding Rossmann-like Domain"/>
    <property type="match status" value="2"/>
</dbReference>
<dbReference type="SUPFAM" id="SSF51735">
    <property type="entry name" value="NAD(P)-binding Rossmann-fold domains"/>
    <property type="match status" value="1"/>
</dbReference>
<evidence type="ECO:0000256" key="2">
    <source>
        <dbReference type="ARBA" id="ARBA00023002"/>
    </source>
</evidence>
<gene>
    <name evidence="6" type="ORF">HD600_000689</name>
</gene>
<accession>A0A7W9CAT2</accession>
<sequence>MTYRIGITNEAIEPDGSSVHGDLALDQLEAAGIEWEIIDAHPHDDSDLAGLDAVYALGHRTFDAKVLAAAPGLRHVARFGAGYDTIDLEACSDAGVLVTNTPDAIRRPLALAAVTLVLAVTHNLVQKHRITVEDRWEDRGRWRGVDTDGATVAIVGFGSVGAEAARMLLAIGHRVVGVNRRGRSDEADVLGVPMLPMADALAAADVVVLCASLNPSTRGMIGAAELAQMKSTAALVNVGRGGLVDQKALTAALMDGTIRAAGLDVFDPEPPAPDDPLLSLDNVTLSPHALCWTDDYTQAVVTQANESLIAVADGRVPPRVLNPRALEHERWAKAAAAAG</sequence>
<feature type="domain" description="D-isomer specific 2-hydroxyacid dehydrogenase NAD-binding" evidence="5">
    <location>
        <begin position="115"/>
        <end position="288"/>
    </location>
</feature>
<dbReference type="Pfam" id="PF02826">
    <property type="entry name" value="2-Hacid_dh_C"/>
    <property type="match status" value="1"/>
</dbReference>
<dbReference type="EMBL" id="JACHMU010000001">
    <property type="protein sequence ID" value="MBB5742192.1"/>
    <property type="molecule type" value="Genomic_DNA"/>
</dbReference>
<comment type="similarity">
    <text evidence="1 3">Belongs to the D-isomer specific 2-hydroxyacid dehydrogenase family.</text>
</comment>
<dbReference type="GO" id="GO:0016618">
    <property type="term" value="F:hydroxypyruvate reductase [NAD(P)H] activity"/>
    <property type="evidence" value="ECO:0007669"/>
    <property type="project" value="TreeGrafter"/>
</dbReference>
<evidence type="ECO:0000313" key="7">
    <source>
        <dbReference type="Proteomes" id="UP000517712"/>
    </source>
</evidence>
<dbReference type="AlphaFoldDB" id="A0A7W9CAT2"/>
<dbReference type="GO" id="GO:0005829">
    <property type="term" value="C:cytosol"/>
    <property type="evidence" value="ECO:0007669"/>
    <property type="project" value="TreeGrafter"/>
</dbReference>
<dbReference type="InterPro" id="IPR006139">
    <property type="entry name" value="D-isomer_2_OHA_DH_cat_dom"/>
</dbReference>
<keyword evidence="7" id="KW-1185">Reference proteome</keyword>
<dbReference type="PANTHER" id="PTHR10996:SF283">
    <property type="entry name" value="GLYOXYLATE_HYDROXYPYRUVATE REDUCTASE B"/>
    <property type="match status" value="1"/>
</dbReference>
<protein>
    <submittedName>
        <fullName evidence="6">Phosphoglycerate dehydrogenase-like enzyme</fullName>
    </submittedName>
</protein>
<evidence type="ECO:0000313" key="6">
    <source>
        <dbReference type="EMBL" id="MBB5742192.1"/>
    </source>
</evidence>
<dbReference type="PANTHER" id="PTHR10996">
    <property type="entry name" value="2-HYDROXYACID DEHYDROGENASE-RELATED"/>
    <property type="match status" value="1"/>
</dbReference>
<evidence type="ECO:0000256" key="1">
    <source>
        <dbReference type="ARBA" id="ARBA00005854"/>
    </source>
</evidence>
<dbReference type="GO" id="GO:0051287">
    <property type="term" value="F:NAD binding"/>
    <property type="evidence" value="ECO:0007669"/>
    <property type="project" value="InterPro"/>
</dbReference>
<dbReference type="InterPro" id="IPR050223">
    <property type="entry name" value="D-isomer_2-hydroxyacid_DH"/>
</dbReference>
<dbReference type="InterPro" id="IPR036291">
    <property type="entry name" value="NAD(P)-bd_dom_sf"/>
</dbReference>